<evidence type="ECO:0000313" key="3">
    <source>
        <dbReference type="Proteomes" id="UP000053647"/>
    </source>
</evidence>
<keyword evidence="3" id="KW-1185">Reference proteome</keyword>
<keyword evidence="1" id="KW-0472">Membrane</keyword>
<keyword evidence="1" id="KW-1133">Transmembrane helix</keyword>
<proteinExistence type="predicted"/>
<evidence type="ECO:0000256" key="1">
    <source>
        <dbReference type="SAM" id="Phobius"/>
    </source>
</evidence>
<keyword evidence="1" id="KW-0812">Transmembrane</keyword>
<gene>
    <name evidence="2" type="ORF">PAXINDRAFT_14847</name>
</gene>
<reference evidence="3" key="2">
    <citation type="submission" date="2015-01" db="EMBL/GenBank/DDBJ databases">
        <title>Evolutionary Origins and Diversification of the Mycorrhizal Mutualists.</title>
        <authorList>
            <consortium name="DOE Joint Genome Institute"/>
            <consortium name="Mycorrhizal Genomics Consortium"/>
            <person name="Kohler A."/>
            <person name="Kuo A."/>
            <person name="Nagy L.G."/>
            <person name="Floudas D."/>
            <person name="Copeland A."/>
            <person name="Barry K.W."/>
            <person name="Cichocki N."/>
            <person name="Veneault-Fourrey C."/>
            <person name="LaButti K."/>
            <person name="Lindquist E.A."/>
            <person name="Lipzen A."/>
            <person name="Lundell T."/>
            <person name="Morin E."/>
            <person name="Murat C."/>
            <person name="Riley R."/>
            <person name="Ohm R."/>
            <person name="Sun H."/>
            <person name="Tunlid A."/>
            <person name="Henrissat B."/>
            <person name="Grigoriev I.V."/>
            <person name="Hibbett D.S."/>
            <person name="Martin F."/>
        </authorList>
    </citation>
    <scope>NUCLEOTIDE SEQUENCE [LARGE SCALE GENOMIC DNA]</scope>
    <source>
        <strain evidence="3">ATCC 200175</strain>
    </source>
</reference>
<dbReference type="OrthoDB" id="2688658at2759"/>
<reference evidence="2 3" key="1">
    <citation type="submission" date="2014-06" db="EMBL/GenBank/DDBJ databases">
        <authorList>
            <consortium name="DOE Joint Genome Institute"/>
            <person name="Kuo A."/>
            <person name="Kohler A."/>
            <person name="Nagy L.G."/>
            <person name="Floudas D."/>
            <person name="Copeland A."/>
            <person name="Barry K.W."/>
            <person name="Cichocki N."/>
            <person name="Veneault-Fourrey C."/>
            <person name="LaButti K."/>
            <person name="Lindquist E.A."/>
            <person name="Lipzen A."/>
            <person name="Lundell T."/>
            <person name="Morin E."/>
            <person name="Murat C."/>
            <person name="Sun H."/>
            <person name="Tunlid A."/>
            <person name="Henrissat B."/>
            <person name="Grigoriev I.V."/>
            <person name="Hibbett D.S."/>
            <person name="Martin F."/>
            <person name="Nordberg H.P."/>
            <person name="Cantor M.N."/>
            <person name="Hua S.X."/>
        </authorList>
    </citation>
    <scope>NUCLEOTIDE SEQUENCE [LARGE SCALE GENOMIC DNA]</scope>
    <source>
        <strain evidence="2 3">ATCC 200175</strain>
    </source>
</reference>
<dbReference type="HOGENOM" id="CLU_1993349_0_0_1"/>
<protein>
    <submittedName>
        <fullName evidence="2">Uncharacterized protein</fullName>
    </submittedName>
</protein>
<feature type="transmembrane region" description="Helical" evidence="1">
    <location>
        <begin position="20"/>
        <end position="46"/>
    </location>
</feature>
<accession>A0A0C9TP92</accession>
<dbReference type="Proteomes" id="UP000053647">
    <property type="component" value="Unassembled WGS sequence"/>
</dbReference>
<evidence type="ECO:0000313" key="2">
    <source>
        <dbReference type="EMBL" id="KIJ12368.1"/>
    </source>
</evidence>
<dbReference type="AlphaFoldDB" id="A0A0C9TP92"/>
<dbReference type="EMBL" id="KN819365">
    <property type="protein sequence ID" value="KIJ12368.1"/>
    <property type="molecule type" value="Genomic_DNA"/>
</dbReference>
<name>A0A0C9TP92_PAXIN</name>
<sequence length="116" mass="12714">MTSNLRGNMTMVTMGWADRGPIYIFSILPLGIVTLVTMTAALYGLVQSWNECHDAGKRTPFDVPNTLHLIMASAEGGLASKLSGFYEKGLNDNESIPVKLTELKNHRKKLDSEEGS</sequence>
<organism evidence="2 3">
    <name type="scientific">Paxillus involutus ATCC 200175</name>
    <dbReference type="NCBI Taxonomy" id="664439"/>
    <lineage>
        <taxon>Eukaryota</taxon>
        <taxon>Fungi</taxon>
        <taxon>Dikarya</taxon>
        <taxon>Basidiomycota</taxon>
        <taxon>Agaricomycotina</taxon>
        <taxon>Agaricomycetes</taxon>
        <taxon>Agaricomycetidae</taxon>
        <taxon>Boletales</taxon>
        <taxon>Paxilineae</taxon>
        <taxon>Paxillaceae</taxon>
        <taxon>Paxillus</taxon>
    </lineage>
</organism>